<dbReference type="OrthoDB" id="7574088at2"/>
<protein>
    <submittedName>
        <fullName evidence="2">Uncharacterized protein</fullName>
    </submittedName>
</protein>
<feature type="region of interest" description="Disordered" evidence="1">
    <location>
        <begin position="70"/>
        <end position="91"/>
    </location>
</feature>
<name>A0A271KA31_9HYPH</name>
<dbReference type="AlphaFoldDB" id="A0A271KA31"/>
<accession>A0A271KA31</accession>
<gene>
    <name evidence="2" type="ORF">CIT31_28060</name>
</gene>
<comment type="caution">
    <text evidence="2">The sequence shown here is derived from an EMBL/GenBank/DDBJ whole genome shotgun (WGS) entry which is preliminary data.</text>
</comment>
<keyword evidence="3" id="KW-1185">Reference proteome</keyword>
<evidence type="ECO:0000313" key="2">
    <source>
        <dbReference type="EMBL" id="PAP92354.1"/>
    </source>
</evidence>
<dbReference type="EMBL" id="NPKH01000035">
    <property type="protein sequence ID" value="PAP92354.1"/>
    <property type="molecule type" value="Genomic_DNA"/>
</dbReference>
<evidence type="ECO:0000313" key="3">
    <source>
        <dbReference type="Proteomes" id="UP000215931"/>
    </source>
</evidence>
<reference evidence="2 3" key="1">
    <citation type="submission" date="2017-08" db="EMBL/GenBank/DDBJ databases">
        <title>Mesorhizobium wenxinae sp. nov., a novel rhizobial species isolated from root nodules of chickpea (Cicer arietinum L.).</title>
        <authorList>
            <person name="Zhang J."/>
        </authorList>
    </citation>
    <scope>NUCLEOTIDE SEQUENCE [LARGE SCALE GENOMIC DNA]</scope>
    <source>
        <strain evidence="3">WYCCWR 10019</strain>
    </source>
</reference>
<proteinExistence type="predicted"/>
<dbReference type="RefSeq" id="WP_095521249.1">
    <property type="nucleotide sequence ID" value="NZ_NPKH01000035.1"/>
</dbReference>
<organism evidence="2 3">
    <name type="scientific">Mesorhizobium wenxiniae</name>
    <dbReference type="NCBI Taxonomy" id="2014805"/>
    <lineage>
        <taxon>Bacteria</taxon>
        <taxon>Pseudomonadati</taxon>
        <taxon>Pseudomonadota</taxon>
        <taxon>Alphaproteobacteria</taxon>
        <taxon>Hyphomicrobiales</taxon>
        <taxon>Phyllobacteriaceae</taxon>
        <taxon>Mesorhizobium</taxon>
    </lineage>
</organism>
<sequence>MRYRNSALYTLKYVAEMLEEDEDFLRDCSIEMFSEDGCLSAYDGYPASELSEPIVVFTEDGIDNLRHIVDERRAAGHAPPKPSAENRRPKS</sequence>
<dbReference type="Proteomes" id="UP000215931">
    <property type="component" value="Unassembled WGS sequence"/>
</dbReference>
<evidence type="ECO:0000256" key="1">
    <source>
        <dbReference type="SAM" id="MobiDB-lite"/>
    </source>
</evidence>